<accession>W0RI87</accession>
<dbReference type="STRING" id="861299.J421_2959"/>
<dbReference type="AlphaFoldDB" id="W0RI87"/>
<dbReference type="InterPro" id="IPR003737">
    <property type="entry name" value="GlcNAc_PI_deacetylase-related"/>
</dbReference>
<dbReference type="Gene3D" id="3.40.50.10320">
    <property type="entry name" value="LmbE-like"/>
    <property type="match status" value="1"/>
</dbReference>
<organism evidence="1 2">
    <name type="scientific">Gemmatirosa kalamazoonensis</name>
    <dbReference type="NCBI Taxonomy" id="861299"/>
    <lineage>
        <taxon>Bacteria</taxon>
        <taxon>Pseudomonadati</taxon>
        <taxon>Gemmatimonadota</taxon>
        <taxon>Gemmatimonadia</taxon>
        <taxon>Gemmatimonadales</taxon>
        <taxon>Gemmatimonadaceae</taxon>
        <taxon>Gemmatirosa</taxon>
    </lineage>
</organism>
<name>W0RI87_9BACT</name>
<dbReference type="KEGG" id="gba:J421_2959"/>
<dbReference type="InParanoid" id="W0RI87"/>
<dbReference type="Pfam" id="PF02585">
    <property type="entry name" value="PIG-L"/>
    <property type="match status" value="1"/>
</dbReference>
<evidence type="ECO:0000313" key="1">
    <source>
        <dbReference type="EMBL" id="AHG90496.1"/>
    </source>
</evidence>
<reference evidence="1 2" key="1">
    <citation type="journal article" date="2014" name="Genome Announc.">
        <title>Genome Sequence and Methylome of Soil Bacterium Gemmatirosa kalamazoonensis KBS708T, a Member of the Rarely Cultivated Gemmatimonadetes Phylum.</title>
        <authorList>
            <person name="Debruyn J.M."/>
            <person name="Radosevich M."/>
            <person name="Wommack K.E."/>
            <person name="Polson S.W."/>
            <person name="Hauser L.J."/>
            <person name="Fawaz M.N."/>
            <person name="Korlach J."/>
            <person name="Tsai Y.C."/>
        </authorList>
    </citation>
    <scope>NUCLEOTIDE SEQUENCE [LARGE SCALE GENOMIC DNA]</scope>
    <source>
        <strain evidence="1 2">KBS708</strain>
    </source>
</reference>
<dbReference type="eggNOG" id="COG2120">
    <property type="taxonomic scope" value="Bacteria"/>
</dbReference>
<proteinExistence type="predicted"/>
<dbReference type="SUPFAM" id="SSF102588">
    <property type="entry name" value="LmbE-like"/>
    <property type="match status" value="1"/>
</dbReference>
<evidence type="ECO:0000313" key="2">
    <source>
        <dbReference type="Proteomes" id="UP000019151"/>
    </source>
</evidence>
<dbReference type="EMBL" id="CP007128">
    <property type="protein sequence ID" value="AHG90496.1"/>
    <property type="molecule type" value="Genomic_DNA"/>
</dbReference>
<dbReference type="HOGENOM" id="CLU_049311_6_0_0"/>
<dbReference type="OrthoDB" id="9790023at2"/>
<dbReference type="InterPro" id="IPR024078">
    <property type="entry name" value="LmbE-like_dom_sf"/>
</dbReference>
<gene>
    <name evidence="1" type="ORF">J421_2959</name>
</gene>
<protein>
    <submittedName>
        <fullName evidence="1">LmbE family protein</fullName>
    </submittedName>
</protein>
<sequence>MRVLAVVAHPDDETLGCGGTLARLADEGNEVTALLALRRCDPRGVANWSALVECFERACALLGARAAVHDAPLDETLAETHPHELHDRVAPWVARADLVLTHWPGDVNQVHRGVARAVEIATRPFRRRVNVSLFEIPSSTDQTFGVAGAHAFLPNEFVLLGTDHVRRKCEAMALYSTEHAPGRTAADVERRLRVRGAEVGAEFAEAFAVARRFV</sequence>
<dbReference type="PATRIC" id="fig|861299.3.peg.3011"/>
<dbReference type="RefSeq" id="WP_025411966.1">
    <property type="nucleotide sequence ID" value="NZ_CP007128.1"/>
</dbReference>
<keyword evidence="2" id="KW-1185">Reference proteome</keyword>
<dbReference type="Proteomes" id="UP000019151">
    <property type="component" value="Chromosome"/>
</dbReference>